<name>A0A1V9XKV5_9ACAR</name>
<feature type="compositionally biased region" description="Acidic residues" evidence="1">
    <location>
        <begin position="389"/>
        <end position="399"/>
    </location>
</feature>
<proteinExistence type="predicted"/>
<dbReference type="OrthoDB" id="10045676at2759"/>
<feature type="region of interest" description="Disordered" evidence="1">
    <location>
        <begin position="14"/>
        <end position="34"/>
    </location>
</feature>
<accession>A0A1V9XKV5</accession>
<dbReference type="EMBL" id="MNPL01008653">
    <property type="protein sequence ID" value="OQR74137.1"/>
    <property type="molecule type" value="Genomic_DNA"/>
</dbReference>
<feature type="compositionally biased region" description="Polar residues" evidence="1">
    <location>
        <begin position="226"/>
        <end position="240"/>
    </location>
</feature>
<feature type="compositionally biased region" description="Basic residues" evidence="1">
    <location>
        <begin position="188"/>
        <end position="200"/>
    </location>
</feature>
<feature type="compositionally biased region" description="Acidic residues" evidence="1">
    <location>
        <begin position="344"/>
        <end position="353"/>
    </location>
</feature>
<feature type="compositionally biased region" description="Low complexity" evidence="1">
    <location>
        <begin position="142"/>
        <end position="159"/>
    </location>
</feature>
<comment type="caution">
    <text evidence="2">The sequence shown here is derived from an EMBL/GenBank/DDBJ whole genome shotgun (WGS) entry which is preliminary data.</text>
</comment>
<evidence type="ECO:0000313" key="3">
    <source>
        <dbReference type="Proteomes" id="UP000192247"/>
    </source>
</evidence>
<feature type="compositionally biased region" description="Polar residues" evidence="1">
    <location>
        <begin position="368"/>
        <end position="381"/>
    </location>
</feature>
<feature type="compositionally biased region" description="Polar residues" evidence="1">
    <location>
        <begin position="127"/>
        <end position="141"/>
    </location>
</feature>
<feature type="region of interest" description="Disordered" evidence="1">
    <location>
        <begin position="97"/>
        <end position="116"/>
    </location>
</feature>
<protein>
    <submittedName>
        <fullName evidence="2">Uncharacterized protein</fullName>
    </submittedName>
</protein>
<feature type="region of interest" description="Disordered" evidence="1">
    <location>
        <begin position="125"/>
        <end position="257"/>
    </location>
</feature>
<feature type="compositionally biased region" description="Basic and acidic residues" evidence="1">
    <location>
        <begin position="354"/>
        <end position="367"/>
    </location>
</feature>
<evidence type="ECO:0000256" key="1">
    <source>
        <dbReference type="SAM" id="MobiDB-lite"/>
    </source>
</evidence>
<sequence length="440" mass="47805">MNGALARVLGLAGSLPNAPASDEASLSDCSNSVEDPDELRAALRVKAELGDEARRLSGGSGGSGSGVMARGMERHNGHHTIGGLDHLLQAVQQQQLQLEHVKQSPSPLPLPPGVSLEPVQKMMIPQPQASGSAASRRTPTPSGSHLSQHLQNSSQSSQSTPNTATLNGFHLPQQQHQPLHPKDTHTPSNHHHPQQQRLHRNAIAQGSQLFANGGPRQRGSAPELSSPAQMNSRTVVNGASTKRRRDFETEQTDSSEPLVEKRSFYKEMIKLCGTVQCLVESMRETQHLKQRVLIEKLRLVRMREAALVAQAQRESIADKDSVRIVPEPNSDGIQETLRAIDGVGEDEAVDEPVDEHPVRTKDGHRDGTGSSSENGPPSAEQQLLPDVEEKIDDFDEDGGRDDKAKHDALAIGILLDEDDENGLETDKKDAEQDMPETEEE</sequence>
<keyword evidence="3" id="KW-1185">Reference proteome</keyword>
<feature type="region of interest" description="Disordered" evidence="1">
    <location>
        <begin position="53"/>
        <end position="80"/>
    </location>
</feature>
<dbReference type="Proteomes" id="UP000192247">
    <property type="component" value="Unassembled WGS sequence"/>
</dbReference>
<reference evidence="2 3" key="1">
    <citation type="journal article" date="2017" name="Gigascience">
        <title>Draft genome of the honey bee ectoparasitic mite, Tropilaelaps mercedesae, is shaped by the parasitic life history.</title>
        <authorList>
            <person name="Dong X."/>
            <person name="Armstrong S.D."/>
            <person name="Xia D."/>
            <person name="Makepeace B.L."/>
            <person name="Darby A.C."/>
            <person name="Kadowaki T."/>
        </authorList>
    </citation>
    <scope>NUCLEOTIDE SEQUENCE [LARGE SCALE GENOMIC DNA]</scope>
    <source>
        <strain evidence="2">Wuxi-XJTLU</strain>
    </source>
</reference>
<gene>
    <name evidence="2" type="ORF">BIW11_01019</name>
</gene>
<feature type="region of interest" description="Disordered" evidence="1">
    <location>
        <begin position="344"/>
        <end position="440"/>
    </location>
</feature>
<dbReference type="AlphaFoldDB" id="A0A1V9XKV5"/>
<evidence type="ECO:0000313" key="2">
    <source>
        <dbReference type="EMBL" id="OQR74137.1"/>
    </source>
</evidence>
<dbReference type="InParanoid" id="A0A1V9XKV5"/>
<organism evidence="2 3">
    <name type="scientific">Tropilaelaps mercedesae</name>
    <dbReference type="NCBI Taxonomy" id="418985"/>
    <lineage>
        <taxon>Eukaryota</taxon>
        <taxon>Metazoa</taxon>
        <taxon>Ecdysozoa</taxon>
        <taxon>Arthropoda</taxon>
        <taxon>Chelicerata</taxon>
        <taxon>Arachnida</taxon>
        <taxon>Acari</taxon>
        <taxon>Parasitiformes</taxon>
        <taxon>Mesostigmata</taxon>
        <taxon>Gamasina</taxon>
        <taxon>Dermanyssoidea</taxon>
        <taxon>Laelapidae</taxon>
        <taxon>Tropilaelaps</taxon>
    </lineage>
</organism>